<gene>
    <name evidence="5" type="ORF">B4U79_08732</name>
</gene>
<feature type="region of interest" description="Disordered" evidence="3">
    <location>
        <begin position="60"/>
        <end position="89"/>
    </location>
</feature>
<feature type="domain" description="DRBM" evidence="4">
    <location>
        <begin position="153"/>
        <end position="188"/>
    </location>
</feature>
<accession>A0A3S3QM91</accession>
<dbReference type="InterPro" id="IPR014720">
    <property type="entry name" value="dsRBD_dom"/>
</dbReference>
<dbReference type="GO" id="GO:0032839">
    <property type="term" value="C:dendrite cytoplasm"/>
    <property type="evidence" value="ECO:0007669"/>
    <property type="project" value="GOC"/>
</dbReference>
<dbReference type="FunFam" id="3.30.160.20:FF:000007">
    <property type="entry name" value="Double-stranded RNA-binding protein Staufen homolog 1"/>
    <property type="match status" value="1"/>
</dbReference>
<comment type="caution">
    <text evidence="5">The sequence shown here is derived from an EMBL/GenBank/DDBJ whole genome shotgun (WGS) entry which is preliminary data.</text>
</comment>
<dbReference type="PANTHER" id="PTHR46054:SF3">
    <property type="entry name" value="MATERNAL EFFECT PROTEIN STAUFEN"/>
    <property type="match status" value="1"/>
</dbReference>
<proteinExistence type="predicted"/>
<dbReference type="GO" id="GO:0005886">
    <property type="term" value="C:plasma membrane"/>
    <property type="evidence" value="ECO:0007669"/>
    <property type="project" value="TreeGrafter"/>
</dbReference>
<dbReference type="STRING" id="1965070.A0A3S3QM91"/>
<dbReference type="Pfam" id="PF00035">
    <property type="entry name" value="dsrm"/>
    <property type="match status" value="3"/>
</dbReference>
<evidence type="ECO:0000313" key="6">
    <source>
        <dbReference type="Proteomes" id="UP000285301"/>
    </source>
</evidence>
<organism evidence="5 6">
    <name type="scientific">Dinothrombium tinctorium</name>
    <dbReference type="NCBI Taxonomy" id="1965070"/>
    <lineage>
        <taxon>Eukaryota</taxon>
        <taxon>Metazoa</taxon>
        <taxon>Ecdysozoa</taxon>
        <taxon>Arthropoda</taxon>
        <taxon>Chelicerata</taxon>
        <taxon>Arachnida</taxon>
        <taxon>Acari</taxon>
        <taxon>Acariformes</taxon>
        <taxon>Trombidiformes</taxon>
        <taxon>Prostigmata</taxon>
        <taxon>Anystina</taxon>
        <taxon>Parasitengona</taxon>
        <taxon>Trombidioidea</taxon>
        <taxon>Trombidiidae</taxon>
        <taxon>Dinothrombium</taxon>
    </lineage>
</organism>
<feature type="compositionally biased region" description="Basic and acidic residues" evidence="3">
    <location>
        <begin position="312"/>
        <end position="330"/>
    </location>
</feature>
<dbReference type="GO" id="GO:0098964">
    <property type="term" value="P:anterograde dendritic transport of messenger ribonucleoprotein complex"/>
    <property type="evidence" value="ECO:0007669"/>
    <property type="project" value="TreeGrafter"/>
</dbReference>
<feature type="domain" description="DRBM" evidence="4">
    <location>
        <begin position="5"/>
        <end position="73"/>
    </location>
</feature>
<evidence type="ECO:0000256" key="1">
    <source>
        <dbReference type="ARBA" id="ARBA00022884"/>
    </source>
</evidence>
<sequence>MGKKTPMCLINELSRFNDIQHQYHLVDETGPSHKKTFTVVLKLGENEEYKASGSSIRKAQHAAAEKALNETKYPHPTPKTPKKGVRGNMPLTPTVELNVLAMKRGEPAVYQVYEPPRPPAATLSPFAPPSATPPIYDFRGMYNQRYHYPRGLYCATVKVGDKEFIGKGKTIQAARHAAAEEALRVLRDLPLPEHRNAKEQIADENIKSPISLVHELALKRNLVVKFEVVSESGPSHMPSFVTRCIVGDIVTESEGNGKKVSKRRAAEKMLEELKKLPPLPQSSESNGKEAIDAKALRRKSYPKKRRNNLIRKNNECNESSTKEKNKSTEQ</sequence>
<dbReference type="SMART" id="SM00358">
    <property type="entry name" value="DSRM"/>
    <property type="match status" value="3"/>
</dbReference>
<evidence type="ECO:0000256" key="3">
    <source>
        <dbReference type="SAM" id="MobiDB-lite"/>
    </source>
</evidence>
<feature type="non-terminal residue" evidence="5">
    <location>
        <position position="330"/>
    </location>
</feature>
<dbReference type="Proteomes" id="UP000285301">
    <property type="component" value="Unassembled WGS sequence"/>
</dbReference>
<dbReference type="GO" id="GO:0008298">
    <property type="term" value="P:intracellular mRNA localization"/>
    <property type="evidence" value="ECO:0007669"/>
    <property type="project" value="TreeGrafter"/>
</dbReference>
<reference evidence="5 6" key="1">
    <citation type="journal article" date="2018" name="Gigascience">
        <title>Genomes of trombidid mites reveal novel predicted allergens and laterally-transferred genes associated with secondary metabolism.</title>
        <authorList>
            <person name="Dong X."/>
            <person name="Chaisiri K."/>
            <person name="Xia D."/>
            <person name="Armstrong S.D."/>
            <person name="Fang Y."/>
            <person name="Donnelly M.J."/>
            <person name="Kadowaki T."/>
            <person name="McGarry J.W."/>
            <person name="Darby A.C."/>
            <person name="Makepeace B.L."/>
        </authorList>
    </citation>
    <scope>NUCLEOTIDE SEQUENCE [LARGE SCALE GENOMIC DNA]</scope>
    <source>
        <strain evidence="5">UoL-WK</strain>
    </source>
</reference>
<feature type="region of interest" description="Disordered" evidence="3">
    <location>
        <begin position="271"/>
        <end position="330"/>
    </location>
</feature>
<dbReference type="GO" id="GO:0003729">
    <property type="term" value="F:mRNA binding"/>
    <property type="evidence" value="ECO:0007669"/>
    <property type="project" value="TreeGrafter"/>
</dbReference>
<name>A0A3S3QM91_9ACAR</name>
<dbReference type="GO" id="GO:0010494">
    <property type="term" value="C:cytoplasmic stress granule"/>
    <property type="evidence" value="ECO:0007669"/>
    <property type="project" value="TreeGrafter"/>
</dbReference>
<dbReference type="CDD" id="cd19857">
    <property type="entry name" value="DSRM_STAU_rpt1"/>
    <property type="match status" value="1"/>
</dbReference>
<dbReference type="InterPro" id="IPR051740">
    <property type="entry name" value="DRBM-containing_protein"/>
</dbReference>
<evidence type="ECO:0000256" key="2">
    <source>
        <dbReference type="PROSITE-ProRule" id="PRU00266"/>
    </source>
</evidence>
<dbReference type="FunFam" id="3.30.160.20:FF:000013">
    <property type="entry name" value="double-stranded RNA-binding protein Staufen homolog 2 isoform X3"/>
    <property type="match status" value="1"/>
</dbReference>
<dbReference type="Gene3D" id="3.30.160.20">
    <property type="match status" value="3"/>
</dbReference>
<dbReference type="GO" id="GO:0035418">
    <property type="term" value="P:protein localization to synapse"/>
    <property type="evidence" value="ECO:0007669"/>
    <property type="project" value="TreeGrafter"/>
</dbReference>
<dbReference type="AlphaFoldDB" id="A0A3S3QM91"/>
<dbReference type="GO" id="GO:0043025">
    <property type="term" value="C:neuronal cell body"/>
    <property type="evidence" value="ECO:0007669"/>
    <property type="project" value="TreeGrafter"/>
</dbReference>
<dbReference type="GO" id="GO:0003725">
    <property type="term" value="F:double-stranded RNA binding"/>
    <property type="evidence" value="ECO:0007669"/>
    <property type="project" value="TreeGrafter"/>
</dbReference>
<dbReference type="SUPFAM" id="SSF54768">
    <property type="entry name" value="dsRNA-binding domain-like"/>
    <property type="match status" value="3"/>
</dbReference>
<dbReference type="EMBL" id="NCKU01001906">
    <property type="protein sequence ID" value="RWS10943.1"/>
    <property type="molecule type" value="Genomic_DNA"/>
</dbReference>
<feature type="compositionally biased region" description="Basic residues" evidence="3">
    <location>
        <begin position="296"/>
        <end position="309"/>
    </location>
</feature>
<dbReference type="PANTHER" id="PTHR46054">
    <property type="entry name" value="MATERNAL EFFECT PROTEIN STAUFEN"/>
    <property type="match status" value="1"/>
</dbReference>
<keyword evidence="1 2" id="KW-0694">RNA-binding</keyword>
<dbReference type="OrthoDB" id="10037267at2759"/>
<feature type="compositionally biased region" description="Basic and acidic residues" evidence="3">
    <location>
        <begin position="63"/>
        <end position="73"/>
    </location>
</feature>
<feature type="domain" description="DRBM" evidence="4">
    <location>
        <begin position="208"/>
        <end position="275"/>
    </location>
</feature>
<dbReference type="PROSITE" id="PS50137">
    <property type="entry name" value="DS_RBD"/>
    <property type="match status" value="3"/>
</dbReference>
<keyword evidence="6" id="KW-1185">Reference proteome</keyword>
<evidence type="ECO:0000313" key="5">
    <source>
        <dbReference type="EMBL" id="RWS10943.1"/>
    </source>
</evidence>
<dbReference type="CDD" id="cd19859">
    <property type="entry name" value="DSRM_STAU_rpt3"/>
    <property type="match status" value="1"/>
</dbReference>
<evidence type="ECO:0000259" key="4">
    <source>
        <dbReference type="PROSITE" id="PS50137"/>
    </source>
</evidence>
<dbReference type="GO" id="GO:0007281">
    <property type="term" value="P:germ cell development"/>
    <property type="evidence" value="ECO:0007669"/>
    <property type="project" value="TreeGrafter"/>
</dbReference>
<protein>
    <submittedName>
        <fullName evidence="5">Double-stranded RNA-binding protein Staufen 2-like protein</fullName>
    </submittedName>
</protein>
<feature type="compositionally biased region" description="Basic and acidic residues" evidence="3">
    <location>
        <begin position="286"/>
        <end position="295"/>
    </location>
</feature>